<feature type="region of interest" description="Disordered" evidence="1">
    <location>
        <begin position="225"/>
        <end position="259"/>
    </location>
</feature>
<dbReference type="Proteomes" id="UP001314170">
    <property type="component" value="Unassembled WGS sequence"/>
</dbReference>
<sequence length="291" mass="33464">MGGNVKFTKKKHKERYAILLTRKIVPCKHIDNHVIDTLPLAYYWDLVRNSGWETYFSLHYPAYYELTREFYATYEFNYPKNITTDSPGVINFRMLGVDHAFSLTEFNLTCGFITPEFAHSIDYEEAPCDFLDDFDPTTSWPSLSSDDRPYHATWLGRQFLFMAKKKRGHLCLGSIVTFIAIKLGVLDMNKTNIHIACEMEPLDFACLHRMGVISKDKEGHYRIAPPGPSLAPRIIRSKRSRPTTTESDEEATPSSTSISLIQLKEQQDRMEKNLMAYFSYVGFSPPYPPAT</sequence>
<comment type="caution">
    <text evidence="2">The sequence shown here is derived from an EMBL/GenBank/DDBJ whole genome shotgun (WGS) entry which is preliminary data.</text>
</comment>
<evidence type="ECO:0000313" key="2">
    <source>
        <dbReference type="EMBL" id="CAK7324022.1"/>
    </source>
</evidence>
<gene>
    <name evidence="2" type="ORF">DCAF_LOCUS1656</name>
</gene>
<keyword evidence="3" id="KW-1185">Reference proteome</keyword>
<protein>
    <recommendedName>
        <fullName evidence="4">Aminotransferase-like plant mobile domain-containing protein</fullName>
    </recommendedName>
</protein>
<organism evidence="2 3">
    <name type="scientific">Dovyalis caffra</name>
    <dbReference type="NCBI Taxonomy" id="77055"/>
    <lineage>
        <taxon>Eukaryota</taxon>
        <taxon>Viridiplantae</taxon>
        <taxon>Streptophyta</taxon>
        <taxon>Embryophyta</taxon>
        <taxon>Tracheophyta</taxon>
        <taxon>Spermatophyta</taxon>
        <taxon>Magnoliopsida</taxon>
        <taxon>eudicotyledons</taxon>
        <taxon>Gunneridae</taxon>
        <taxon>Pentapetalae</taxon>
        <taxon>rosids</taxon>
        <taxon>fabids</taxon>
        <taxon>Malpighiales</taxon>
        <taxon>Salicaceae</taxon>
        <taxon>Flacourtieae</taxon>
        <taxon>Dovyalis</taxon>
    </lineage>
</organism>
<dbReference type="AlphaFoldDB" id="A0AAV1QU13"/>
<dbReference type="EMBL" id="CAWUPB010000233">
    <property type="protein sequence ID" value="CAK7324022.1"/>
    <property type="molecule type" value="Genomic_DNA"/>
</dbReference>
<proteinExistence type="predicted"/>
<name>A0AAV1QU13_9ROSI</name>
<evidence type="ECO:0008006" key="4">
    <source>
        <dbReference type="Google" id="ProtNLM"/>
    </source>
</evidence>
<evidence type="ECO:0000313" key="3">
    <source>
        <dbReference type="Proteomes" id="UP001314170"/>
    </source>
</evidence>
<evidence type="ECO:0000256" key="1">
    <source>
        <dbReference type="SAM" id="MobiDB-lite"/>
    </source>
</evidence>
<accession>A0AAV1QU13</accession>
<reference evidence="2 3" key="1">
    <citation type="submission" date="2024-01" db="EMBL/GenBank/DDBJ databases">
        <authorList>
            <person name="Waweru B."/>
        </authorList>
    </citation>
    <scope>NUCLEOTIDE SEQUENCE [LARGE SCALE GENOMIC DNA]</scope>
</reference>